<evidence type="ECO:0000313" key="1">
    <source>
        <dbReference type="EMBL" id="BDP44588.1"/>
    </source>
</evidence>
<organism evidence="1 2">
    <name type="scientific">Deinococcus aetherius</name>
    <dbReference type="NCBI Taxonomy" id="200252"/>
    <lineage>
        <taxon>Bacteria</taxon>
        <taxon>Thermotogati</taxon>
        <taxon>Deinococcota</taxon>
        <taxon>Deinococci</taxon>
        <taxon>Deinococcales</taxon>
        <taxon>Deinococcaceae</taxon>
        <taxon>Deinococcus</taxon>
    </lineage>
</organism>
<evidence type="ECO:0000313" key="2">
    <source>
        <dbReference type="Proteomes" id="UP001064971"/>
    </source>
</evidence>
<reference evidence="1" key="1">
    <citation type="submission" date="2022-07" db="EMBL/GenBank/DDBJ databases">
        <title>Complete Genome Sequence of the Radioresistant Bacterium Deinococcus aetherius ST0316, Isolated from the Air Dust collected in Lower Stratosphere above Japan.</title>
        <authorList>
            <person name="Satoh K."/>
            <person name="Hagiwara K."/>
            <person name="Katsumata K."/>
            <person name="Kubo A."/>
            <person name="Yokobori S."/>
            <person name="Yamagishi A."/>
            <person name="Oono Y."/>
            <person name="Narumi I."/>
        </authorList>
    </citation>
    <scope>NUCLEOTIDE SEQUENCE</scope>
    <source>
        <strain evidence="1">ST0316</strain>
        <plasmid evidence="1">pDAETH-3</plasmid>
    </source>
</reference>
<dbReference type="Proteomes" id="UP001064971">
    <property type="component" value="Plasmid pDAETH-3"/>
</dbReference>
<dbReference type="EMBL" id="AP026563">
    <property type="protein sequence ID" value="BDP44588.1"/>
    <property type="molecule type" value="Genomic_DNA"/>
</dbReference>
<keyword evidence="1" id="KW-0614">Plasmid</keyword>
<proteinExistence type="predicted"/>
<accession>A0ABN6RRM1</accession>
<gene>
    <name evidence="1" type="ORF">DAETH_45570</name>
</gene>
<name>A0ABN6RRM1_9DEIO</name>
<geneLocation type="plasmid" evidence="1 2">
    <name>pDAETH-3</name>
</geneLocation>
<sequence length="104" mass="10922">MADQLKANLVGEGLELVEHAGHGHRRHSGILVVENVRTGGGARLLRALGTTVAPKDVARLSPLLFEHVNVLAPYHFELSPSLAQGALCPFADPAGRGEAEGLEA</sequence>
<keyword evidence="2" id="KW-1185">Reference proteome</keyword>
<protein>
    <submittedName>
        <fullName evidence="1">Uncharacterized protein</fullName>
    </submittedName>
</protein>